<feature type="signal peptide" evidence="2">
    <location>
        <begin position="1"/>
        <end position="21"/>
    </location>
</feature>
<comment type="caution">
    <text evidence="3">The sequence shown here is derived from an EMBL/GenBank/DDBJ whole genome shotgun (WGS) entry which is preliminary data.</text>
</comment>
<evidence type="ECO:0000256" key="1">
    <source>
        <dbReference type="SAM" id="MobiDB-lite"/>
    </source>
</evidence>
<proteinExistence type="predicted"/>
<evidence type="ECO:0000256" key="2">
    <source>
        <dbReference type="SAM" id="SignalP"/>
    </source>
</evidence>
<evidence type="ECO:0000313" key="3">
    <source>
        <dbReference type="EMBL" id="GAA0367293.1"/>
    </source>
</evidence>
<keyword evidence="2" id="KW-0732">Signal</keyword>
<reference evidence="3 4" key="1">
    <citation type="journal article" date="2019" name="Int. J. Syst. Evol. Microbiol.">
        <title>The Global Catalogue of Microorganisms (GCM) 10K type strain sequencing project: providing services to taxonomists for standard genome sequencing and annotation.</title>
        <authorList>
            <consortium name="The Broad Institute Genomics Platform"/>
            <consortium name="The Broad Institute Genome Sequencing Center for Infectious Disease"/>
            <person name="Wu L."/>
            <person name="Ma J."/>
        </authorList>
    </citation>
    <scope>NUCLEOTIDE SEQUENCE [LARGE SCALE GENOMIC DNA]</scope>
    <source>
        <strain evidence="3 4">JCM 12662</strain>
    </source>
</reference>
<sequence>MKKWVAGLGAALILMGCNGTADEETDDAANNTPDTEENQDTEAGLTIENDEVLSILHELVETSDIDDVGLPDDITIQFTGLYLDDAEQELLLPIFLISNRTEEAYTNIEMSITFGTSDGELLFEETSFMLGENDLILMQLQELINNTAEVGTEGDIVIHWTGIYEYSMTEENGDAIFLIVNRTGENVKNIELGIEFTDANGNVILQDERFYLSEEEFGILADQTIMPLYLEIPEDKEQFMIGLEDVNQAYYAFEYFDAESAE</sequence>
<feature type="chain" id="PRO_5045627530" description="Lipoprotein" evidence="2">
    <location>
        <begin position="22"/>
        <end position="262"/>
    </location>
</feature>
<feature type="region of interest" description="Disordered" evidence="1">
    <location>
        <begin position="23"/>
        <end position="42"/>
    </location>
</feature>
<evidence type="ECO:0008006" key="5">
    <source>
        <dbReference type="Google" id="ProtNLM"/>
    </source>
</evidence>
<dbReference type="PROSITE" id="PS51257">
    <property type="entry name" value="PROKAR_LIPOPROTEIN"/>
    <property type="match status" value="1"/>
</dbReference>
<dbReference type="Proteomes" id="UP001501166">
    <property type="component" value="Unassembled WGS sequence"/>
</dbReference>
<keyword evidence="4" id="KW-1185">Reference proteome</keyword>
<organism evidence="3 4">
    <name type="scientific">Alkalibacterium iburiense</name>
    <dbReference type="NCBI Taxonomy" id="290589"/>
    <lineage>
        <taxon>Bacteria</taxon>
        <taxon>Bacillati</taxon>
        <taxon>Bacillota</taxon>
        <taxon>Bacilli</taxon>
        <taxon>Lactobacillales</taxon>
        <taxon>Carnobacteriaceae</taxon>
        <taxon>Alkalibacterium</taxon>
    </lineage>
</organism>
<name>A0ABN0XLN6_9LACT</name>
<evidence type="ECO:0000313" key="4">
    <source>
        <dbReference type="Proteomes" id="UP001501166"/>
    </source>
</evidence>
<protein>
    <recommendedName>
        <fullName evidence="5">Lipoprotein</fullName>
    </recommendedName>
</protein>
<dbReference type="EMBL" id="BAAACW010000122">
    <property type="protein sequence ID" value="GAA0367293.1"/>
    <property type="molecule type" value="Genomic_DNA"/>
</dbReference>
<dbReference type="RefSeq" id="WP_343756092.1">
    <property type="nucleotide sequence ID" value="NZ_BAAACW010000122.1"/>
</dbReference>
<accession>A0ABN0XLN6</accession>
<gene>
    <name evidence="3" type="ORF">GCM10008932_19100</name>
</gene>